<reference evidence="5" key="2">
    <citation type="submission" date="2018-02" db="UniProtKB">
        <authorList>
            <consortium name="EnsemblPlants"/>
        </authorList>
    </citation>
    <scope>IDENTIFICATION</scope>
    <source>
        <strain evidence="5">Williams 82</strain>
    </source>
</reference>
<dbReference type="GO" id="GO:0004445">
    <property type="term" value="F:inositol-polyphosphate 5-phosphatase activity"/>
    <property type="evidence" value="ECO:0007669"/>
    <property type="project" value="InterPro"/>
</dbReference>
<dbReference type="Gene3D" id="3.60.10.10">
    <property type="entry name" value="Endonuclease/exonuclease/phosphatase"/>
    <property type="match status" value="1"/>
</dbReference>
<evidence type="ECO:0000259" key="3">
    <source>
        <dbReference type="Pfam" id="PF22669"/>
    </source>
</evidence>
<evidence type="ECO:0000256" key="2">
    <source>
        <dbReference type="ARBA" id="ARBA00022801"/>
    </source>
</evidence>
<sequence length="112" mass="13308">MGHVFDGWKEGLINFPPTYKHEINSNRYVGERPKEEEKKRYPTWCDRILWLGKGIKQLQYGHAEIKFLDHRPVSSAFLVEVEVFDHRKLKRDLNFTRAAVHPEIFLDEDGEI</sequence>
<keyword evidence="6" id="KW-1185">Reference proteome</keyword>
<dbReference type="Pfam" id="PF22669">
    <property type="entry name" value="Exo_endo_phos2"/>
    <property type="match status" value="1"/>
</dbReference>
<dbReference type="EnsemblPlants" id="KRG89576">
    <property type="protein sequence ID" value="KRG89576"/>
    <property type="gene ID" value="GLYMA_20G033400"/>
</dbReference>
<dbReference type="InterPro" id="IPR000300">
    <property type="entry name" value="IPPc"/>
</dbReference>
<dbReference type="STRING" id="3847.K7N159"/>
<dbReference type="InParanoid" id="K7N159"/>
<dbReference type="Gramene" id="KRG89576">
    <property type="protein sequence ID" value="KRG89576"/>
    <property type="gene ID" value="GLYMA_20G033400"/>
</dbReference>
<reference evidence="4 5" key="1">
    <citation type="journal article" date="2010" name="Nature">
        <title>Genome sequence of the palaeopolyploid soybean.</title>
        <authorList>
            <person name="Schmutz J."/>
            <person name="Cannon S.B."/>
            <person name="Schlueter J."/>
            <person name="Ma J."/>
            <person name="Mitros T."/>
            <person name="Nelson W."/>
            <person name="Hyten D.L."/>
            <person name="Song Q."/>
            <person name="Thelen J.J."/>
            <person name="Cheng J."/>
            <person name="Xu D."/>
            <person name="Hellsten U."/>
            <person name="May G.D."/>
            <person name="Yu Y."/>
            <person name="Sakurai T."/>
            <person name="Umezawa T."/>
            <person name="Bhattacharyya M.K."/>
            <person name="Sandhu D."/>
            <person name="Valliyodan B."/>
            <person name="Lindquist E."/>
            <person name="Peto M."/>
            <person name="Grant D."/>
            <person name="Shu S."/>
            <person name="Goodstein D."/>
            <person name="Barry K."/>
            <person name="Futrell-Griggs M."/>
            <person name="Abernathy B."/>
            <person name="Du J."/>
            <person name="Tian Z."/>
            <person name="Zhu L."/>
            <person name="Gill N."/>
            <person name="Joshi T."/>
            <person name="Libault M."/>
            <person name="Sethuraman A."/>
            <person name="Zhang X.-C."/>
            <person name="Shinozaki K."/>
            <person name="Nguyen H.T."/>
            <person name="Wing R.A."/>
            <person name="Cregan P."/>
            <person name="Specht J."/>
            <person name="Grimwood J."/>
            <person name="Rokhsar D."/>
            <person name="Stacey G."/>
            <person name="Shoemaker R.C."/>
            <person name="Jackson S.A."/>
        </authorList>
    </citation>
    <scope>NUCLEOTIDE SEQUENCE</scope>
    <source>
        <strain evidence="5">cv. Williams 82</strain>
        <tissue evidence="4">Callus</tissue>
    </source>
</reference>
<dbReference type="PANTHER" id="PTHR45666">
    <property type="entry name" value="TYPE IV INOSITOL POLYPHOSPHATE 5-PHOSPHATASE 9"/>
    <property type="match status" value="1"/>
</dbReference>
<dbReference type="PANTHER" id="PTHR45666:SF21">
    <property type="entry name" value="TYPE I INOSITOL POLYPHOSPHATE 5-PHOSPHATASE 2"/>
    <property type="match status" value="1"/>
</dbReference>
<evidence type="ECO:0000313" key="5">
    <source>
        <dbReference type="EnsemblPlants" id="KRG89576"/>
    </source>
</evidence>
<name>K7N159_SOYBN</name>
<dbReference type="EMBL" id="CM000853">
    <property type="protein sequence ID" value="KRG89576.1"/>
    <property type="molecule type" value="Genomic_DNA"/>
</dbReference>
<evidence type="ECO:0000256" key="1">
    <source>
        <dbReference type="ARBA" id="ARBA00010768"/>
    </source>
</evidence>
<proteinExistence type="inferred from homology"/>
<dbReference type="FunFam" id="3.60.10.10:FF:000213">
    <property type="entry name" value="Type I inositol polyphosphate 5-phosphatase 10"/>
    <property type="match status" value="1"/>
</dbReference>
<evidence type="ECO:0000313" key="6">
    <source>
        <dbReference type="Proteomes" id="UP000008827"/>
    </source>
</evidence>
<dbReference type="InterPro" id="IPR045849">
    <property type="entry name" value="IP5P_plant"/>
</dbReference>
<evidence type="ECO:0000313" key="4">
    <source>
        <dbReference type="EMBL" id="KRG89576.1"/>
    </source>
</evidence>
<dbReference type="SMR" id="K7N159"/>
<organism evidence="4">
    <name type="scientific">Glycine max</name>
    <name type="common">Soybean</name>
    <name type="synonym">Glycine hispida</name>
    <dbReference type="NCBI Taxonomy" id="3847"/>
    <lineage>
        <taxon>Eukaryota</taxon>
        <taxon>Viridiplantae</taxon>
        <taxon>Streptophyta</taxon>
        <taxon>Embryophyta</taxon>
        <taxon>Tracheophyta</taxon>
        <taxon>Spermatophyta</taxon>
        <taxon>Magnoliopsida</taxon>
        <taxon>eudicotyledons</taxon>
        <taxon>Gunneridae</taxon>
        <taxon>Pentapetalae</taxon>
        <taxon>rosids</taxon>
        <taxon>fabids</taxon>
        <taxon>Fabales</taxon>
        <taxon>Fabaceae</taxon>
        <taxon>Papilionoideae</taxon>
        <taxon>50 kb inversion clade</taxon>
        <taxon>NPAAA clade</taxon>
        <taxon>indigoferoid/millettioid clade</taxon>
        <taxon>Phaseoleae</taxon>
        <taxon>Glycine</taxon>
        <taxon>Glycine subgen. Soja</taxon>
    </lineage>
</organism>
<dbReference type="PaxDb" id="3847-GLYMA20G04415.1"/>
<dbReference type="OMA" id="QLQYGHA"/>
<keyword evidence="2" id="KW-0378">Hydrolase</keyword>
<dbReference type="SUPFAM" id="SSF56219">
    <property type="entry name" value="DNase I-like"/>
    <property type="match status" value="1"/>
</dbReference>
<dbReference type="GO" id="GO:0046856">
    <property type="term" value="P:phosphatidylinositol dephosphorylation"/>
    <property type="evidence" value="ECO:0007669"/>
    <property type="project" value="InterPro"/>
</dbReference>
<dbReference type="eggNOG" id="KOG0565">
    <property type="taxonomic scope" value="Eukaryota"/>
</dbReference>
<protein>
    <recommendedName>
        <fullName evidence="3">Inositol polyphosphate-related phosphatase domain-containing protein</fullName>
    </recommendedName>
</protein>
<accession>K7N159</accession>
<gene>
    <name evidence="4" type="ORF">GLYMA_20G033400</name>
</gene>
<dbReference type="AlphaFoldDB" id="K7N159"/>
<dbReference type="InterPro" id="IPR036691">
    <property type="entry name" value="Endo/exonu/phosph_ase_sf"/>
</dbReference>
<dbReference type="HOGENOM" id="CLU_2150447_0_0_1"/>
<reference evidence="4" key="3">
    <citation type="submission" date="2018-07" db="EMBL/GenBank/DDBJ databases">
        <title>WGS assembly of Glycine max.</title>
        <authorList>
            <person name="Schmutz J."/>
            <person name="Cannon S."/>
            <person name="Schlueter J."/>
            <person name="Ma J."/>
            <person name="Mitros T."/>
            <person name="Nelson W."/>
            <person name="Hyten D."/>
            <person name="Song Q."/>
            <person name="Thelen J."/>
            <person name="Cheng J."/>
            <person name="Xu D."/>
            <person name="Hellsten U."/>
            <person name="May G."/>
            <person name="Yu Y."/>
            <person name="Sakurai T."/>
            <person name="Umezawa T."/>
            <person name="Bhattacharyya M."/>
            <person name="Sandhu D."/>
            <person name="Valliyodan B."/>
            <person name="Lindquist E."/>
            <person name="Peto M."/>
            <person name="Grant D."/>
            <person name="Shu S."/>
            <person name="Goodstein D."/>
            <person name="Barry K."/>
            <person name="Futrell-Griggs M."/>
            <person name="Abernathy B."/>
            <person name="Du J."/>
            <person name="Tian Z."/>
            <person name="Zhu L."/>
            <person name="Gill N."/>
            <person name="Joshi T."/>
            <person name="Libault M."/>
            <person name="Sethuraman A."/>
            <person name="Zhang X."/>
            <person name="Shinozaki K."/>
            <person name="Nguyen H."/>
            <person name="Wing R."/>
            <person name="Cregan P."/>
            <person name="Specht J."/>
            <person name="Grimwood J."/>
            <person name="Rokhsar D."/>
            <person name="Stacey G."/>
            <person name="Shoemaker R."/>
            <person name="Jackson S."/>
        </authorList>
    </citation>
    <scope>NUCLEOTIDE SEQUENCE</scope>
    <source>
        <tissue evidence="4">Callus</tissue>
    </source>
</reference>
<comment type="similarity">
    <text evidence="1">Belongs to the inositol polyphosphate 5-phosphatase family.</text>
</comment>
<feature type="domain" description="Inositol polyphosphate-related phosphatase" evidence="3">
    <location>
        <begin position="2"/>
        <end position="75"/>
    </location>
</feature>
<dbReference type="Proteomes" id="UP000008827">
    <property type="component" value="Chromosome 20"/>
</dbReference>